<proteinExistence type="predicted"/>
<protein>
    <submittedName>
        <fullName evidence="1">Uncharacterized protein</fullName>
    </submittedName>
</protein>
<sequence length="247" mass="28269">MMSLEYNAWRLREYLCSVCGLPLRCPDCDTGAFLEDRRTPLSGFDNDDAIAKLAKGEQWLDDVKLLCDPDDEAAHLLPSFSYENLRDFGVHIDTHLSFLPPIQPLARSGIEEFQAEHMGGPCFYLDDHDGIRHEVNVDNWDFPTFDGRPYIPIHSACLNMAKRVIKDSSNRYLSNIRSLFISLRWRHAVSNIFGAARAEANYMLGPTCWYLNSELFWESGAYYPDESDKAQWPGPTQNGEFNLLYVS</sequence>
<accession>A0ACC0DC66</accession>
<reference evidence="1 2" key="1">
    <citation type="journal article" date="2022" name="New Phytol.">
        <title>Ecological generalism drives hyperdiversity of secondary metabolite gene clusters in xylarialean endophytes.</title>
        <authorList>
            <person name="Franco M.E.E."/>
            <person name="Wisecaver J.H."/>
            <person name="Arnold A.E."/>
            <person name="Ju Y.M."/>
            <person name="Slot J.C."/>
            <person name="Ahrendt S."/>
            <person name="Moore L.P."/>
            <person name="Eastman K.E."/>
            <person name="Scott K."/>
            <person name="Konkel Z."/>
            <person name="Mondo S.J."/>
            <person name="Kuo A."/>
            <person name="Hayes R.D."/>
            <person name="Haridas S."/>
            <person name="Andreopoulos B."/>
            <person name="Riley R."/>
            <person name="LaButti K."/>
            <person name="Pangilinan J."/>
            <person name="Lipzen A."/>
            <person name="Amirebrahimi M."/>
            <person name="Yan J."/>
            <person name="Adam C."/>
            <person name="Keymanesh K."/>
            <person name="Ng V."/>
            <person name="Louie K."/>
            <person name="Northen T."/>
            <person name="Drula E."/>
            <person name="Henrissat B."/>
            <person name="Hsieh H.M."/>
            <person name="Youens-Clark K."/>
            <person name="Lutzoni F."/>
            <person name="Miadlikowska J."/>
            <person name="Eastwood D.C."/>
            <person name="Hamelin R.C."/>
            <person name="Grigoriev I.V."/>
            <person name="U'Ren J.M."/>
        </authorList>
    </citation>
    <scope>NUCLEOTIDE SEQUENCE [LARGE SCALE GENOMIC DNA]</scope>
    <source>
        <strain evidence="1 2">ER1909</strain>
    </source>
</reference>
<keyword evidence="2" id="KW-1185">Reference proteome</keyword>
<comment type="caution">
    <text evidence="1">The sequence shown here is derived from an EMBL/GenBank/DDBJ whole genome shotgun (WGS) entry which is preliminary data.</text>
</comment>
<evidence type="ECO:0000313" key="2">
    <source>
        <dbReference type="Proteomes" id="UP001497680"/>
    </source>
</evidence>
<gene>
    <name evidence="1" type="ORF">F4821DRAFT_228897</name>
</gene>
<name>A0ACC0DC66_9PEZI</name>
<organism evidence="1 2">
    <name type="scientific">Hypoxylon rubiginosum</name>
    <dbReference type="NCBI Taxonomy" id="110542"/>
    <lineage>
        <taxon>Eukaryota</taxon>
        <taxon>Fungi</taxon>
        <taxon>Dikarya</taxon>
        <taxon>Ascomycota</taxon>
        <taxon>Pezizomycotina</taxon>
        <taxon>Sordariomycetes</taxon>
        <taxon>Xylariomycetidae</taxon>
        <taxon>Xylariales</taxon>
        <taxon>Hypoxylaceae</taxon>
        <taxon>Hypoxylon</taxon>
    </lineage>
</organism>
<dbReference type="Proteomes" id="UP001497680">
    <property type="component" value="Unassembled WGS sequence"/>
</dbReference>
<dbReference type="EMBL" id="MU394291">
    <property type="protein sequence ID" value="KAI6090243.1"/>
    <property type="molecule type" value="Genomic_DNA"/>
</dbReference>
<evidence type="ECO:0000313" key="1">
    <source>
        <dbReference type="EMBL" id="KAI6090243.1"/>
    </source>
</evidence>